<dbReference type="GO" id="GO:0016787">
    <property type="term" value="F:hydrolase activity"/>
    <property type="evidence" value="ECO:0007669"/>
    <property type="project" value="UniProtKB-KW"/>
</dbReference>
<dbReference type="OMA" id="HMTERIN"/>
<evidence type="ECO:0000259" key="10">
    <source>
        <dbReference type="PROSITE" id="PS50994"/>
    </source>
</evidence>
<dbReference type="Pfam" id="PF17921">
    <property type="entry name" value="Integrase_H2C2"/>
    <property type="match status" value="1"/>
</dbReference>
<dbReference type="SUPFAM" id="SSF53098">
    <property type="entry name" value="Ribonuclease H-like"/>
    <property type="match status" value="1"/>
</dbReference>
<dbReference type="InterPro" id="IPR050951">
    <property type="entry name" value="Retrovirus_Pol_polyprotein"/>
</dbReference>
<dbReference type="PANTHER" id="PTHR37984:SF5">
    <property type="entry name" value="PROTEIN NYNRIN-LIKE"/>
    <property type="match status" value="1"/>
</dbReference>
<dbReference type="AlphaFoldDB" id="A0A7I4Y506"/>
<dbReference type="Gene3D" id="1.10.340.70">
    <property type="match status" value="1"/>
</dbReference>
<dbReference type="EC" id="2.7.7.49" evidence="1"/>
<feature type="domain" description="Reverse transcriptase" evidence="9">
    <location>
        <begin position="60"/>
        <end position="239"/>
    </location>
</feature>
<dbReference type="PANTHER" id="PTHR37984">
    <property type="entry name" value="PROTEIN CBG26694"/>
    <property type="match status" value="1"/>
</dbReference>
<dbReference type="FunFam" id="1.10.340.70:FF:000001">
    <property type="entry name" value="Retrovirus-related Pol polyprotein from transposon gypsy-like Protein"/>
    <property type="match status" value="1"/>
</dbReference>
<evidence type="ECO:0000256" key="6">
    <source>
        <dbReference type="ARBA" id="ARBA00022801"/>
    </source>
</evidence>
<evidence type="ECO:0000256" key="5">
    <source>
        <dbReference type="ARBA" id="ARBA00022759"/>
    </source>
</evidence>
<keyword evidence="11" id="KW-1185">Reference proteome</keyword>
<evidence type="ECO:0000256" key="4">
    <source>
        <dbReference type="ARBA" id="ARBA00022722"/>
    </source>
</evidence>
<dbReference type="SUPFAM" id="SSF56672">
    <property type="entry name" value="DNA/RNA polymerases"/>
    <property type="match status" value="1"/>
</dbReference>
<dbReference type="Pfam" id="PF00665">
    <property type="entry name" value="rve"/>
    <property type="match status" value="1"/>
</dbReference>
<dbReference type="GO" id="GO:0042575">
    <property type="term" value="C:DNA polymerase complex"/>
    <property type="evidence" value="ECO:0007669"/>
    <property type="project" value="UniProtKB-ARBA"/>
</dbReference>
<evidence type="ECO:0000313" key="11">
    <source>
        <dbReference type="Proteomes" id="UP000025227"/>
    </source>
</evidence>
<evidence type="ECO:0000256" key="2">
    <source>
        <dbReference type="ARBA" id="ARBA00022679"/>
    </source>
</evidence>
<dbReference type="InterPro" id="IPR041373">
    <property type="entry name" value="RT_RNaseH"/>
</dbReference>
<dbReference type="InterPro" id="IPR036397">
    <property type="entry name" value="RNaseH_sf"/>
</dbReference>
<evidence type="ECO:0000313" key="12">
    <source>
        <dbReference type="WBParaSite" id="HCON_00056380-00001"/>
    </source>
</evidence>
<dbReference type="FunFam" id="3.30.70.270:FF:000020">
    <property type="entry name" value="Transposon Tf2-6 polyprotein-like Protein"/>
    <property type="match status" value="1"/>
</dbReference>
<dbReference type="GO" id="GO:0004519">
    <property type="term" value="F:endonuclease activity"/>
    <property type="evidence" value="ECO:0007669"/>
    <property type="project" value="UniProtKB-KW"/>
</dbReference>
<evidence type="ECO:0000256" key="8">
    <source>
        <dbReference type="SAM" id="Coils"/>
    </source>
</evidence>
<dbReference type="InterPro" id="IPR000477">
    <property type="entry name" value="RT_dom"/>
</dbReference>
<evidence type="ECO:0000256" key="3">
    <source>
        <dbReference type="ARBA" id="ARBA00022695"/>
    </source>
</evidence>
<dbReference type="CDD" id="cd01647">
    <property type="entry name" value="RT_LTR"/>
    <property type="match status" value="1"/>
</dbReference>
<dbReference type="Gene3D" id="3.30.420.10">
    <property type="entry name" value="Ribonuclease H-like superfamily/Ribonuclease H"/>
    <property type="match status" value="1"/>
</dbReference>
<keyword evidence="4" id="KW-0540">Nuclease</keyword>
<dbReference type="FunFam" id="3.10.20.370:FF:000001">
    <property type="entry name" value="Retrovirus-related Pol polyprotein from transposon 17.6-like protein"/>
    <property type="match status" value="1"/>
</dbReference>
<dbReference type="Gene3D" id="3.30.70.270">
    <property type="match status" value="2"/>
</dbReference>
<evidence type="ECO:0000256" key="1">
    <source>
        <dbReference type="ARBA" id="ARBA00012493"/>
    </source>
</evidence>
<keyword evidence="8" id="KW-0175">Coiled coil</keyword>
<proteinExistence type="predicted"/>
<dbReference type="Proteomes" id="UP000025227">
    <property type="component" value="Unplaced"/>
</dbReference>
<dbReference type="PROSITE" id="PS50994">
    <property type="entry name" value="INTEGRASE"/>
    <property type="match status" value="1"/>
</dbReference>
<dbReference type="InterPro" id="IPR012337">
    <property type="entry name" value="RNaseH-like_sf"/>
</dbReference>
<dbReference type="InterPro" id="IPR001584">
    <property type="entry name" value="Integrase_cat-core"/>
</dbReference>
<sequence>MQEIVENNNHVFAVEDSELTQTSLVAHDIDTGDTKPIRQKTRPVPIGARDEFKDILSGLLQRGIIEQSTSEWASPVVLVRKKDGSIRLCIDYRQLNKCTKHDAYPLPGIDAMLQSLQGKRYFSTLDMASRYWQIPLTAAAKEKSAFITSEGLFQFTVLPFGLMTSPAVFQRLMDTVLRELKNKEVFVYIDDILIATASESRHYEVLQMVMDALLKANLRLEPQKCVLLQESVGFLGHRIDAKGVHVDPDKVVKIKEFPKPTNIAELRTFLGMCSYYRKFVLNFSKIAGPLFELTRTKIPWNWDTPHDEAFSKLKEVLSNTPVLAQPNVEGAQSGKNPYIIYTDASNLGVGAVLCQQGVDEFLHPIYFASKRLSKAERNYHATDLEALALVFALKKFHFFIYGMQVVARTDHAPLTAIFRRANVSARILRWALEVQQYRLSIEYVKGKTNPVADALSRGIPINTPEVEDTVAEERIVCSVEAQEASKWLDELRNDLDYGPIIVALEEGNLEKEAKLPSSQKRVKVVDFLVEEGQLKFLQRDGTAVSVVPKEHRRKIFDENHSGSLAGHHSAKKMLKKQQKLVFWDGMHSDIYRWTKGCTSCLLTNPHKRMFPPLKPFVTGKPFEIVAADTLEMSTSLSGMKYVLVVVDHFSKWVGAYAMPDKSAATVATTLFHRWICEGGRWPKQIHTDRGTEFLNSLLDELASVAGIKRSVTKGYNSRENGVSERAIGTIQRMLKKKVEEPDKWDMMLPHVVYAYNVTPHEATGESPFFILHGIDPVIPSSTMPGADVSKYKVFVDDYRTDLLNGLQLIREEVRAKNENYRAKMKEVYDKRKNVDVLSLPAVGGRVFMKLPREKSRGKHPKLTIDWDGPYRVLQTDETSALITKIGSNEEAIKVQYDLLLTCPDEIPNEQMSGKTKRKRVKRVSKISVSTPQFAHFRKELEFDVPDDCHILHAQFRCRGQDFPAIKGGPSFSLANCCLSKTLTAGDLIAALSHPARAMPIECVLDAGRVFTIWTQTGSIALKVQRITNLDDKVIDPRGLGFAYAVFRNRCAHISNMVRAIEPASIMRHGSLTGGWPTVSKRIFELGWLIARKIEGNDFDTSSMLDRVHNRILIVVPIVLRRMAWMSGGTRTRVFFMVNFQQLKRSWTVFLPTILEPSF</sequence>
<dbReference type="InterPro" id="IPR043128">
    <property type="entry name" value="Rev_trsase/Diguanyl_cyclase"/>
</dbReference>
<name>A0A7I4Y506_HAECO</name>
<keyword evidence="2" id="KW-0808">Transferase</keyword>
<keyword evidence="3" id="KW-0548">Nucleotidyltransferase</keyword>
<dbReference type="PROSITE" id="PS50878">
    <property type="entry name" value="RT_POL"/>
    <property type="match status" value="1"/>
</dbReference>
<dbReference type="GO" id="GO:0003964">
    <property type="term" value="F:RNA-directed DNA polymerase activity"/>
    <property type="evidence" value="ECO:0007669"/>
    <property type="project" value="UniProtKB-KW"/>
</dbReference>
<dbReference type="WBParaSite" id="HCON_00056380-00001">
    <property type="protein sequence ID" value="HCON_00056380-00001"/>
    <property type="gene ID" value="HCON_00056380"/>
</dbReference>
<dbReference type="Gene3D" id="3.10.10.10">
    <property type="entry name" value="HIV Type 1 Reverse Transcriptase, subunit A, domain 1"/>
    <property type="match status" value="1"/>
</dbReference>
<keyword evidence="7" id="KW-0695">RNA-directed DNA polymerase</keyword>
<accession>A0A7I4Y506</accession>
<dbReference type="InterPro" id="IPR043502">
    <property type="entry name" value="DNA/RNA_pol_sf"/>
</dbReference>
<dbReference type="GO" id="GO:0015074">
    <property type="term" value="P:DNA integration"/>
    <property type="evidence" value="ECO:0007669"/>
    <property type="project" value="InterPro"/>
</dbReference>
<dbReference type="Pfam" id="PF17917">
    <property type="entry name" value="RT_RNaseH"/>
    <property type="match status" value="1"/>
</dbReference>
<dbReference type="OrthoDB" id="5839379at2759"/>
<dbReference type="Pfam" id="PF00078">
    <property type="entry name" value="RVT_1"/>
    <property type="match status" value="1"/>
</dbReference>
<reference evidence="12" key="1">
    <citation type="submission" date="2020-12" db="UniProtKB">
        <authorList>
            <consortium name="WormBaseParasite"/>
        </authorList>
    </citation>
    <scope>IDENTIFICATION</scope>
    <source>
        <strain evidence="12">MHco3</strain>
    </source>
</reference>
<dbReference type="InterPro" id="IPR041588">
    <property type="entry name" value="Integrase_H2C2"/>
</dbReference>
<evidence type="ECO:0000259" key="9">
    <source>
        <dbReference type="PROSITE" id="PS50878"/>
    </source>
</evidence>
<dbReference type="CDD" id="cd09274">
    <property type="entry name" value="RNase_HI_RT_Ty3"/>
    <property type="match status" value="1"/>
</dbReference>
<feature type="coiled-coil region" evidence="8">
    <location>
        <begin position="803"/>
        <end position="830"/>
    </location>
</feature>
<feature type="domain" description="Integrase catalytic" evidence="10">
    <location>
        <begin position="617"/>
        <end position="775"/>
    </location>
</feature>
<protein>
    <recommendedName>
        <fullName evidence="1">RNA-directed DNA polymerase</fullName>
        <ecNumber evidence="1">2.7.7.49</ecNumber>
    </recommendedName>
</protein>
<dbReference type="GO" id="GO:0003676">
    <property type="term" value="F:nucleic acid binding"/>
    <property type="evidence" value="ECO:0007669"/>
    <property type="project" value="InterPro"/>
</dbReference>
<organism evidence="11 12">
    <name type="scientific">Haemonchus contortus</name>
    <name type="common">Barber pole worm</name>
    <dbReference type="NCBI Taxonomy" id="6289"/>
    <lineage>
        <taxon>Eukaryota</taxon>
        <taxon>Metazoa</taxon>
        <taxon>Ecdysozoa</taxon>
        <taxon>Nematoda</taxon>
        <taxon>Chromadorea</taxon>
        <taxon>Rhabditida</taxon>
        <taxon>Rhabditina</taxon>
        <taxon>Rhabditomorpha</taxon>
        <taxon>Strongyloidea</taxon>
        <taxon>Trichostrongylidae</taxon>
        <taxon>Haemonchus</taxon>
    </lineage>
</organism>
<evidence type="ECO:0000256" key="7">
    <source>
        <dbReference type="ARBA" id="ARBA00022918"/>
    </source>
</evidence>
<keyword evidence="5" id="KW-0255">Endonuclease</keyword>
<keyword evidence="6" id="KW-0378">Hydrolase</keyword>